<protein>
    <submittedName>
        <fullName evidence="5">Kinase-regulated stress-responsive transcription factor skn7</fullName>
    </submittedName>
</protein>
<organism evidence="5 6">
    <name type="scientific">Physocladia obscura</name>
    <dbReference type="NCBI Taxonomy" id="109957"/>
    <lineage>
        <taxon>Eukaryota</taxon>
        <taxon>Fungi</taxon>
        <taxon>Fungi incertae sedis</taxon>
        <taxon>Chytridiomycota</taxon>
        <taxon>Chytridiomycota incertae sedis</taxon>
        <taxon>Chytridiomycetes</taxon>
        <taxon>Chytridiales</taxon>
        <taxon>Chytriomycetaceae</taxon>
        <taxon>Physocladia</taxon>
    </lineage>
</organism>
<dbReference type="SUPFAM" id="SSF52172">
    <property type="entry name" value="CheY-like"/>
    <property type="match status" value="1"/>
</dbReference>
<dbReference type="PROSITE" id="PS50110">
    <property type="entry name" value="RESPONSE_REGULATORY"/>
    <property type="match status" value="1"/>
</dbReference>
<evidence type="ECO:0000259" key="4">
    <source>
        <dbReference type="PROSITE" id="PS50110"/>
    </source>
</evidence>
<keyword evidence="2" id="KW-0902">Two-component regulatory system</keyword>
<dbReference type="Pfam" id="PF00072">
    <property type="entry name" value="Response_reg"/>
    <property type="match status" value="1"/>
</dbReference>
<comment type="caution">
    <text evidence="5">The sequence shown here is derived from an EMBL/GenBank/DDBJ whole genome shotgun (WGS) entry which is preliminary data.</text>
</comment>
<evidence type="ECO:0000256" key="2">
    <source>
        <dbReference type="ARBA" id="ARBA00023012"/>
    </source>
</evidence>
<accession>A0AAD5SZE6</accession>
<keyword evidence="1 3" id="KW-0597">Phosphoprotein</keyword>
<dbReference type="InterPro" id="IPR001789">
    <property type="entry name" value="Sig_transdc_resp-reg_receiver"/>
</dbReference>
<keyword evidence="5" id="KW-0808">Transferase</keyword>
<dbReference type="PANTHER" id="PTHR45339">
    <property type="entry name" value="HYBRID SIGNAL TRANSDUCTION HISTIDINE KINASE J"/>
    <property type="match status" value="1"/>
</dbReference>
<feature type="domain" description="Response regulatory" evidence="4">
    <location>
        <begin position="2"/>
        <end position="127"/>
    </location>
</feature>
<feature type="modified residue" description="4-aspartylphosphate" evidence="3">
    <location>
        <position position="54"/>
    </location>
</feature>
<dbReference type="PANTHER" id="PTHR45339:SF1">
    <property type="entry name" value="HYBRID SIGNAL TRANSDUCTION HISTIDINE KINASE J"/>
    <property type="match status" value="1"/>
</dbReference>
<keyword evidence="5" id="KW-0418">Kinase</keyword>
<evidence type="ECO:0000256" key="3">
    <source>
        <dbReference type="PROSITE-ProRule" id="PRU00169"/>
    </source>
</evidence>
<dbReference type="EMBL" id="JADGJH010001073">
    <property type="protein sequence ID" value="KAJ3119307.1"/>
    <property type="molecule type" value="Genomic_DNA"/>
</dbReference>
<dbReference type="CDD" id="cd17546">
    <property type="entry name" value="REC_hyHK_CKI1_RcsC-like"/>
    <property type="match status" value="1"/>
</dbReference>
<dbReference type="InterPro" id="IPR011006">
    <property type="entry name" value="CheY-like_superfamily"/>
</dbReference>
<name>A0AAD5SZE6_9FUNG</name>
<evidence type="ECO:0000313" key="5">
    <source>
        <dbReference type="EMBL" id="KAJ3119307.1"/>
    </source>
</evidence>
<dbReference type="GO" id="GO:0000160">
    <property type="term" value="P:phosphorelay signal transduction system"/>
    <property type="evidence" value="ECO:0007669"/>
    <property type="project" value="UniProtKB-KW"/>
</dbReference>
<reference evidence="5" key="1">
    <citation type="submission" date="2020-05" db="EMBL/GenBank/DDBJ databases">
        <title>Phylogenomic resolution of chytrid fungi.</title>
        <authorList>
            <person name="Stajich J.E."/>
            <person name="Amses K."/>
            <person name="Simmons R."/>
            <person name="Seto K."/>
            <person name="Myers J."/>
            <person name="Bonds A."/>
            <person name="Quandt C.A."/>
            <person name="Barry K."/>
            <person name="Liu P."/>
            <person name="Grigoriev I."/>
            <person name="Longcore J.E."/>
            <person name="James T.Y."/>
        </authorList>
    </citation>
    <scope>NUCLEOTIDE SEQUENCE</scope>
    <source>
        <strain evidence="5">JEL0513</strain>
    </source>
</reference>
<gene>
    <name evidence="5" type="primary">SKN7_1</name>
    <name evidence="5" type="ORF">HK100_000372</name>
</gene>
<evidence type="ECO:0000256" key="1">
    <source>
        <dbReference type="ARBA" id="ARBA00022553"/>
    </source>
</evidence>
<dbReference type="AlphaFoldDB" id="A0AAD5SZE6"/>
<dbReference type="Proteomes" id="UP001211907">
    <property type="component" value="Unassembled WGS sequence"/>
</dbReference>
<dbReference type="GO" id="GO:0016301">
    <property type="term" value="F:kinase activity"/>
    <property type="evidence" value="ECO:0007669"/>
    <property type="project" value="UniProtKB-KW"/>
</dbReference>
<dbReference type="SMART" id="SM00448">
    <property type="entry name" value="REC"/>
    <property type="match status" value="1"/>
</dbReference>
<dbReference type="Gene3D" id="3.40.50.2300">
    <property type="match status" value="1"/>
</dbReference>
<sequence>FKFLVVDDNEINRRVLTKLLENHIVYTARNGKEAVELFQKHQHESRTFDLIMMDIEMPVMNGLEATERIRILENESNLEKQHQVSILAITGNARSSEMDHILQQGIDEIIIKPINKSILFSALKKYLEFNPAFVDK</sequence>
<evidence type="ECO:0000313" key="6">
    <source>
        <dbReference type="Proteomes" id="UP001211907"/>
    </source>
</evidence>
<proteinExistence type="predicted"/>
<keyword evidence="6" id="KW-1185">Reference proteome</keyword>
<feature type="non-terminal residue" evidence="5">
    <location>
        <position position="1"/>
    </location>
</feature>